<feature type="transmembrane region" description="Helical" evidence="1">
    <location>
        <begin position="70"/>
        <end position="90"/>
    </location>
</feature>
<proteinExistence type="predicted"/>
<dbReference type="OrthoDB" id="1821808at2"/>
<evidence type="ECO:0000313" key="2">
    <source>
        <dbReference type="EMBL" id="SEK53609.1"/>
    </source>
</evidence>
<dbReference type="RefSeq" id="WP_074830420.1">
    <property type="nucleotide sequence ID" value="NZ_FOAT01000003.1"/>
</dbReference>
<reference evidence="2 3" key="1">
    <citation type="submission" date="2016-10" db="EMBL/GenBank/DDBJ databases">
        <authorList>
            <person name="de Groot N.N."/>
        </authorList>
    </citation>
    <scope>NUCLEOTIDE SEQUENCE [LARGE SCALE GENOMIC DNA]</scope>
    <source>
        <strain evidence="2 3">KH2T6</strain>
    </source>
</reference>
<feature type="transmembrane region" description="Helical" evidence="1">
    <location>
        <begin position="102"/>
        <end position="121"/>
    </location>
</feature>
<dbReference type="Gene3D" id="2.20.28.30">
    <property type="entry name" value="RNA polymerase ii, chain L"/>
    <property type="match status" value="1"/>
</dbReference>
<accession>A0A1H7HTM0</accession>
<organism evidence="2 3">
    <name type="scientific">Ruminococcus albus</name>
    <dbReference type="NCBI Taxonomy" id="1264"/>
    <lineage>
        <taxon>Bacteria</taxon>
        <taxon>Bacillati</taxon>
        <taxon>Bacillota</taxon>
        <taxon>Clostridia</taxon>
        <taxon>Eubacteriales</taxon>
        <taxon>Oscillospiraceae</taxon>
        <taxon>Ruminococcus</taxon>
    </lineage>
</organism>
<dbReference type="AlphaFoldDB" id="A0A1H7HTM0"/>
<feature type="transmembrane region" description="Helical" evidence="1">
    <location>
        <begin position="141"/>
        <end position="167"/>
    </location>
</feature>
<dbReference type="EMBL" id="FOAT01000003">
    <property type="protein sequence ID" value="SEK53609.1"/>
    <property type="molecule type" value="Genomic_DNA"/>
</dbReference>
<sequence>MQITVIKCPNCSGDITYAPGQQVTRCPYCDSVLNIKPGPDAVALERTKNKFKDIEHIRDDYGKRVRHWKIITYIYYGLVLLLSFISLMLADRCRNHSDGYNLGKIILLMVFIFFFAVPPILSKMVPTPPKEVAETLRLRSGLLVAIKIAITAFLFALAGGLIAECVIEYIGPYRAGMG</sequence>
<evidence type="ECO:0000313" key="3">
    <source>
        <dbReference type="Proteomes" id="UP000186015"/>
    </source>
</evidence>
<name>A0A1H7HTM0_RUMAL</name>
<keyword evidence="1" id="KW-0812">Transmembrane</keyword>
<keyword evidence="1" id="KW-0472">Membrane</keyword>
<keyword evidence="1" id="KW-1133">Transmembrane helix</keyword>
<evidence type="ECO:0000256" key="1">
    <source>
        <dbReference type="SAM" id="Phobius"/>
    </source>
</evidence>
<gene>
    <name evidence="2" type="ORF">SAMN05216469_10389</name>
</gene>
<dbReference type="Proteomes" id="UP000186015">
    <property type="component" value="Unassembled WGS sequence"/>
</dbReference>
<protein>
    <submittedName>
        <fullName evidence="2">Uncharacterized protein</fullName>
    </submittedName>
</protein>